<dbReference type="InterPro" id="IPR002323">
    <property type="entry name" value="Cyt_CIE"/>
</dbReference>
<evidence type="ECO:0000313" key="11">
    <source>
        <dbReference type="Proteomes" id="UP000077465"/>
    </source>
</evidence>
<keyword evidence="4" id="KW-0249">Electron transport</keyword>
<dbReference type="PANTHER" id="PTHR40942:SF4">
    <property type="entry name" value="CYTOCHROME C5"/>
    <property type="match status" value="1"/>
</dbReference>
<feature type="compositionally biased region" description="Low complexity" evidence="7">
    <location>
        <begin position="71"/>
        <end position="86"/>
    </location>
</feature>
<evidence type="ECO:0000259" key="9">
    <source>
        <dbReference type="PROSITE" id="PS51007"/>
    </source>
</evidence>
<evidence type="ECO:0000313" key="10">
    <source>
        <dbReference type="EMBL" id="AKG08269.1"/>
    </source>
</evidence>
<feature type="region of interest" description="Disordered" evidence="7">
    <location>
        <begin position="24"/>
        <end position="86"/>
    </location>
</feature>
<evidence type="ECO:0000256" key="6">
    <source>
        <dbReference type="PROSITE-ProRule" id="PRU00433"/>
    </source>
</evidence>
<organism evidence="10 11">
    <name type="scientific">Moraxella bovoculi</name>
    <dbReference type="NCBI Taxonomy" id="386891"/>
    <lineage>
        <taxon>Bacteria</taxon>
        <taxon>Pseudomonadati</taxon>
        <taxon>Pseudomonadota</taxon>
        <taxon>Gammaproteobacteria</taxon>
        <taxon>Moraxellales</taxon>
        <taxon>Moraxellaceae</taxon>
        <taxon>Moraxella</taxon>
    </lineage>
</organism>
<name>A0AAC8PWQ3_9GAMM</name>
<keyword evidence="2 6" id="KW-0349">Heme</keyword>
<gene>
    <name evidence="10" type="ORF">AAX06_09125</name>
</gene>
<keyword evidence="5 6" id="KW-0408">Iron</keyword>
<dbReference type="AlphaFoldDB" id="A0AAC8PWQ3"/>
<proteinExistence type="predicted"/>
<feature type="compositionally biased region" description="Basic and acidic residues" evidence="7">
    <location>
        <begin position="48"/>
        <end position="64"/>
    </location>
</feature>
<dbReference type="InterPro" id="IPR009056">
    <property type="entry name" value="Cyt_c-like_dom"/>
</dbReference>
<dbReference type="InterPro" id="IPR036909">
    <property type="entry name" value="Cyt_c-like_dom_sf"/>
</dbReference>
<feature type="chain" id="PRO_5042279962" description="Cytochrome c domain-containing protein" evidence="8">
    <location>
        <begin position="23"/>
        <end position="183"/>
    </location>
</feature>
<evidence type="ECO:0000256" key="3">
    <source>
        <dbReference type="ARBA" id="ARBA00022723"/>
    </source>
</evidence>
<dbReference type="GO" id="GO:0005506">
    <property type="term" value="F:iron ion binding"/>
    <property type="evidence" value="ECO:0007669"/>
    <property type="project" value="InterPro"/>
</dbReference>
<feature type="domain" description="Cytochrome c" evidence="9">
    <location>
        <begin position="90"/>
        <end position="169"/>
    </location>
</feature>
<feature type="compositionally biased region" description="Low complexity" evidence="7">
    <location>
        <begin position="36"/>
        <end position="47"/>
    </location>
</feature>
<keyword evidence="3 6" id="KW-0479">Metal-binding</keyword>
<dbReference type="Proteomes" id="UP000077465">
    <property type="component" value="Chromosome"/>
</dbReference>
<dbReference type="SUPFAM" id="SSF46626">
    <property type="entry name" value="Cytochrome c"/>
    <property type="match status" value="1"/>
</dbReference>
<dbReference type="EMBL" id="CP011376">
    <property type="protein sequence ID" value="AKG08269.1"/>
    <property type="molecule type" value="Genomic_DNA"/>
</dbReference>
<feature type="compositionally biased region" description="Basic and acidic residues" evidence="7">
    <location>
        <begin position="25"/>
        <end position="35"/>
    </location>
</feature>
<evidence type="ECO:0000256" key="4">
    <source>
        <dbReference type="ARBA" id="ARBA00022982"/>
    </source>
</evidence>
<keyword evidence="1" id="KW-0813">Transport</keyword>
<evidence type="ECO:0000256" key="8">
    <source>
        <dbReference type="SAM" id="SignalP"/>
    </source>
</evidence>
<accession>A0AAC8PWQ3</accession>
<feature type="signal peptide" evidence="8">
    <location>
        <begin position="1"/>
        <end position="22"/>
    </location>
</feature>
<dbReference type="Pfam" id="PF13442">
    <property type="entry name" value="Cytochrome_CBB3"/>
    <property type="match status" value="1"/>
</dbReference>
<evidence type="ECO:0000256" key="5">
    <source>
        <dbReference type="ARBA" id="ARBA00023004"/>
    </source>
</evidence>
<dbReference type="GO" id="GO:0009055">
    <property type="term" value="F:electron transfer activity"/>
    <property type="evidence" value="ECO:0007669"/>
    <property type="project" value="InterPro"/>
</dbReference>
<dbReference type="Gene3D" id="1.10.760.10">
    <property type="entry name" value="Cytochrome c-like domain"/>
    <property type="match status" value="1"/>
</dbReference>
<evidence type="ECO:0000256" key="2">
    <source>
        <dbReference type="ARBA" id="ARBA00022617"/>
    </source>
</evidence>
<dbReference type="PROSITE" id="PS51257">
    <property type="entry name" value="PROKAR_LIPOPROTEIN"/>
    <property type="match status" value="1"/>
</dbReference>
<evidence type="ECO:0000256" key="7">
    <source>
        <dbReference type="SAM" id="MobiDB-lite"/>
    </source>
</evidence>
<reference evidence="10 11" key="1">
    <citation type="submission" date="2015-05" db="EMBL/GenBank/DDBJ databases">
        <authorList>
            <person name="Dickey A."/>
            <person name="Clawson M."/>
            <person name="Bono J."/>
            <person name="Loy J.D."/>
        </authorList>
    </citation>
    <scope>NUCLEOTIDE SEQUENCE [LARGE SCALE GENOMIC DNA]</scope>
    <source>
        <strain evidence="10 11">22581</strain>
    </source>
</reference>
<dbReference type="RefSeq" id="WP_046696130.1">
    <property type="nucleotide sequence ID" value="NZ_CP011376.1"/>
</dbReference>
<evidence type="ECO:0000256" key="1">
    <source>
        <dbReference type="ARBA" id="ARBA00022448"/>
    </source>
</evidence>
<dbReference type="GO" id="GO:0020037">
    <property type="term" value="F:heme binding"/>
    <property type="evidence" value="ECO:0007669"/>
    <property type="project" value="InterPro"/>
</dbReference>
<sequence>MQHPAKKISLVTALIFALSACGGDKAPEKAPEPTKVETAPAATAEVPAENKAEVTQEPIKEPATEAKLAQAPEPVAEAPTETAAAPVEALSIEEGKKRYEQTCKVCHDQGLLDAPKLSDKAEWAKRLEKGVDKLHEHSAKGFNKMPAQAVGAVTEAEVYAAVDYMLEQAKQSFVLINNKKTTS</sequence>
<dbReference type="PROSITE" id="PS51007">
    <property type="entry name" value="CYTC"/>
    <property type="match status" value="1"/>
</dbReference>
<dbReference type="PRINTS" id="PR00607">
    <property type="entry name" value="CYTCHROMECIE"/>
</dbReference>
<keyword evidence="8" id="KW-0732">Signal</keyword>
<protein>
    <recommendedName>
        <fullName evidence="9">Cytochrome c domain-containing protein</fullName>
    </recommendedName>
</protein>
<dbReference type="PANTHER" id="PTHR40942">
    <property type="match status" value="1"/>
</dbReference>